<comment type="caution">
    <text evidence="2">The sequence shown here is derived from an EMBL/GenBank/DDBJ whole genome shotgun (WGS) entry which is preliminary data.</text>
</comment>
<dbReference type="PANTHER" id="PTHR43792">
    <property type="entry name" value="GNAT FAMILY, PUTATIVE (AFU_ORTHOLOGUE AFUA_3G00765)-RELATED-RELATED"/>
    <property type="match status" value="1"/>
</dbReference>
<dbReference type="InterPro" id="IPR000182">
    <property type="entry name" value="GNAT_dom"/>
</dbReference>
<name>A0A3A6QGD0_9VIBR</name>
<keyword evidence="3" id="KW-1185">Reference proteome</keyword>
<feature type="domain" description="N-acetyltransferase" evidence="1">
    <location>
        <begin position="7"/>
        <end position="164"/>
    </location>
</feature>
<proteinExistence type="predicted"/>
<protein>
    <submittedName>
        <fullName evidence="2">N-acetyltransferase</fullName>
    </submittedName>
</protein>
<reference evidence="2 3" key="1">
    <citation type="submission" date="2018-08" db="EMBL/GenBank/DDBJ databases">
        <title>Vibrio isolated from the Eastern China Marginal Seas.</title>
        <authorList>
            <person name="Li Y."/>
        </authorList>
    </citation>
    <scope>NUCLEOTIDE SEQUENCE [LARGE SCALE GENOMIC DNA]</scope>
    <source>
        <strain evidence="2 3">BEI233</strain>
    </source>
</reference>
<dbReference type="Pfam" id="PF13302">
    <property type="entry name" value="Acetyltransf_3"/>
    <property type="match status" value="1"/>
</dbReference>
<evidence type="ECO:0000313" key="2">
    <source>
        <dbReference type="EMBL" id="RJX69522.1"/>
    </source>
</evidence>
<dbReference type="SUPFAM" id="SSF55729">
    <property type="entry name" value="Acyl-CoA N-acyltransferases (Nat)"/>
    <property type="match status" value="1"/>
</dbReference>
<dbReference type="InterPro" id="IPR051531">
    <property type="entry name" value="N-acetyltransferase"/>
</dbReference>
<dbReference type="EMBL" id="QVMU01000015">
    <property type="protein sequence ID" value="RJX69522.1"/>
    <property type="molecule type" value="Genomic_DNA"/>
</dbReference>
<dbReference type="InterPro" id="IPR016181">
    <property type="entry name" value="Acyl_CoA_acyltransferase"/>
</dbReference>
<dbReference type="PANTHER" id="PTHR43792:SF1">
    <property type="entry name" value="N-ACETYLTRANSFERASE DOMAIN-CONTAINING PROTEIN"/>
    <property type="match status" value="1"/>
</dbReference>
<evidence type="ECO:0000313" key="3">
    <source>
        <dbReference type="Proteomes" id="UP000273252"/>
    </source>
</evidence>
<keyword evidence="2" id="KW-0808">Transferase</keyword>
<accession>A0A3A6QGD0</accession>
<dbReference type="AlphaFoldDB" id="A0A3A6QGD0"/>
<dbReference type="PROSITE" id="PS51186">
    <property type="entry name" value="GNAT"/>
    <property type="match status" value="1"/>
</dbReference>
<evidence type="ECO:0000259" key="1">
    <source>
        <dbReference type="PROSITE" id="PS51186"/>
    </source>
</evidence>
<dbReference type="Proteomes" id="UP000273252">
    <property type="component" value="Unassembled WGS sequence"/>
</dbReference>
<dbReference type="GO" id="GO:0016747">
    <property type="term" value="F:acyltransferase activity, transferring groups other than amino-acyl groups"/>
    <property type="evidence" value="ECO:0007669"/>
    <property type="project" value="InterPro"/>
</dbReference>
<dbReference type="OrthoDB" id="9798081at2"/>
<gene>
    <name evidence="2" type="ORF">DZ860_15145</name>
</gene>
<sequence>MYETQRLQIREFALSDTEFIVELLNDPSFIRYIADKQVRTSEDAEQYLRNGPILSYQTYGFGLKLVCLKATQEAIGMCGILKRAELDSPDLGYAFLPRYWKQGYALEAATAVMEHETKQHSLACVQAVTLPDNLASNQLLHRLGFTMMETISLYGQENNLYQHA</sequence>
<dbReference type="Gene3D" id="3.40.630.30">
    <property type="match status" value="1"/>
</dbReference>
<dbReference type="RefSeq" id="WP_120032786.1">
    <property type="nucleotide sequence ID" value="NZ_QVMU01000015.1"/>
</dbReference>
<organism evidence="2 3">
    <name type="scientific">Vibrio sinensis</name>
    <dbReference type="NCBI Taxonomy" id="2302434"/>
    <lineage>
        <taxon>Bacteria</taxon>
        <taxon>Pseudomonadati</taxon>
        <taxon>Pseudomonadota</taxon>
        <taxon>Gammaproteobacteria</taxon>
        <taxon>Vibrionales</taxon>
        <taxon>Vibrionaceae</taxon>
        <taxon>Vibrio</taxon>
    </lineage>
</organism>